<sequence length="277" mass="31303">MCQSFPMLTGQCLQPFKTTTYNRTLERPKGWCFIEKYCKKTTVEDLYNVTVYMVDKKKPDSFHYFMSYDDLSDSSDSNSSDSDEQGQKKSRGKGEDDATGSGNKSPQHGTKRAVSGAPLPKPDELFKSVAKPSFLYNPLNKQIDWESRAVKAPEEPAKEFKMWKTNAVPPPQSYATETEKPKKGAPPGMDMAIKWSNIYEDNGEDAPQPHMGNAVFLPTEEQPSDSDEDGDKASVSAKKRRVESFQQKEKRKRDLGQATSDKSFVEEEKRILRQNAD</sequence>
<comment type="similarity">
    <text evidence="1">Belongs to the UPF0690 family.</text>
</comment>
<feature type="compositionally biased region" description="Basic and acidic residues" evidence="2">
    <location>
        <begin position="242"/>
        <end position="255"/>
    </location>
</feature>
<feature type="compositionally biased region" description="Basic and acidic residues" evidence="2">
    <location>
        <begin position="143"/>
        <end position="162"/>
    </location>
</feature>
<dbReference type="PANTHER" id="PTHR31833">
    <property type="entry name" value="UPF0690 PROTEIN C1ORF52"/>
    <property type="match status" value="1"/>
</dbReference>
<name>A0A060W8I5_ONCMY</name>
<evidence type="ECO:0000313" key="3">
    <source>
        <dbReference type="EMBL" id="CDQ60860.1"/>
    </source>
</evidence>
<protein>
    <recommendedName>
        <fullName evidence="5">CA052</fullName>
    </recommendedName>
</protein>
<dbReference type="PaxDb" id="8022-A0A060W8I5"/>
<reference evidence="3" key="2">
    <citation type="submission" date="2014-03" db="EMBL/GenBank/DDBJ databases">
        <authorList>
            <person name="Genoscope - CEA"/>
        </authorList>
    </citation>
    <scope>NUCLEOTIDE SEQUENCE</scope>
</reference>
<dbReference type="AlphaFoldDB" id="A0A060W8I5"/>
<reference evidence="3" key="1">
    <citation type="journal article" date="2014" name="Nat. Commun.">
        <title>The rainbow trout genome provides novel insights into evolution after whole-genome duplication in vertebrates.</title>
        <authorList>
            <person name="Berthelot C."/>
            <person name="Brunet F."/>
            <person name="Chalopin D."/>
            <person name="Juanchich A."/>
            <person name="Bernard M."/>
            <person name="Noel B."/>
            <person name="Bento P."/>
            <person name="Da Silva C."/>
            <person name="Labadie K."/>
            <person name="Alberti A."/>
            <person name="Aury J.M."/>
            <person name="Louis A."/>
            <person name="Dehais P."/>
            <person name="Bardou P."/>
            <person name="Montfort J."/>
            <person name="Klopp C."/>
            <person name="Cabau C."/>
            <person name="Gaspin C."/>
            <person name="Thorgaard G.H."/>
            <person name="Boussaha M."/>
            <person name="Quillet E."/>
            <person name="Guyomard R."/>
            <person name="Galiana D."/>
            <person name="Bobe J."/>
            <person name="Volff J.N."/>
            <person name="Genet C."/>
            <person name="Wincker P."/>
            <person name="Jaillon O."/>
            <person name="Roest Crollius H."/>
            <person name="Guiguen Y."/>
        </authorList>
    </citation>
    <scope>NUCLEOTIDE SEQUENCE [LARGE SCALE GENOMIC DNA]</scope>
</reference>
<evidence type="ECO:0008006" key="5">
    <source>
        <dbReference type="Google" id="ProtNLM"/>
    </source>
</evidence>
<proteinExistence type="inferred from homology"/>
<dbReference type="EMBL" id="FR904361">
    <property type="protein sequence ID" value="CDQ60860.1"/>
    <property type="molecule type" value="Genomic_DNA"/>
</dbReference>
<feature type="region of interest" description="Disordered" evidence="2">
    <location>
        <begin position="142"/>
        <end position="277"/>
    </location>
</feature>
<evidence type="ECO:0000256" key="2">
    <source>
        <dbReference type="SAM" id="MobiDB-lite"/>
    </source>
</evidence>
<gene>
    <name evidence="3" type="ORF">GSONMT00082587001</name>
</gene>
<dbReference type="Proteomes" id="UP000193380">
    <property type="component" value="Unassembled WGS sequence"/>
</dbReference>
<evidence type="ECO:0000313" key="4">
    <source>
        <dbReference type="Proteomes" id="UP000193380"/>
    </source>
</evidence>
<accession>A0A060W8I5</accession>
<dbReference type="PANTHER" id="PTHR31833:SF2">
    <property type="entry name" value="UPF0690 PROTEIN C1ORF52"/>
    <property type="match status" value="1"/>
</dbReference>
<feature type="compositionally biased region" description="Basic and acidic residues" evidence="2">
    <location>
        <begin position="263"/>
        <end position="277"/>
    </location>
</feature>
<evidence type="ECO:0000256" key="1">
    <source>
        <dbReference type="ARBA" id="ARBA00008407"/>
    </source>
</evidence>
<dbReference type="Pfam" id="PF15559">
    <property type="entry name" value="DUF4660"/>
    <property type="match status" value="1"/>
</dbReference>
<feature type="region of interest" description="Disordered" evidence="2">
    <location>
        <begin position="72"/>
        <end position="123"/>
    </location>
</feature>
<organism evidence="3 4">
    <name type="scientific">Oncorhynchus mykiss</name>
    <name type="common">Rainbow trout</name>
    <name type="synonym">Salmo gairdneri</name>
    <dbReference type="NCBI Taxonomy" id="8022"/>
    <lineage>
        <taxon>Eukaryota</taxon>
        <taxon>Metazoa</taxon>
        <taxon>Chordata</taxon>
        <taxon>Craniata</taxon>
        <taxon>Vertebrata</taxon>
        <taxon>Euteleostomi</taxon>
        <taxon>Actinopterygii</taxon>
        <taxon>Neopterygii</taxon>
        <taxon>Teleostei</taxon>
        <taxon>Protacanthopterygii</taxon>
        <taxon>Salmoniformes</taxon>
        <taxon>Salmonidae</taxon>
        <taxon>Salmoninae</taxon>
        <taxon>Oncorhynchus</taxon>
    </lineage>
</organism>
<dbReference type="InterPro" id="IPR029089">
    <property type="entry name" value="DUF4660"/>
</dbReference>